<keyword evidence="2" id="KW-1185">Reference proteome</keyword>
<dbReference type="AlphaFoldDB" id="A0A7I4Z454"/>
<name>A0A7I4Z454_HAECO</name>
<accession>A0A7I4Z454</accession>
<dbReference type="Proteomes" id="UP000025227">
    <property type="component" value="Unplaced"/>
</dbReference>
<reference evidence="3" key="1">
    <citation type="submission" date="2020-12" db="UniProtKB">
        <authorList>
            <consortium name="WormBaseParasite"/>
        </authorList>
    </citation>
    <scope>IDENTIFICATION</scope>
    <source>
        <strain evidence="3">MHco3</strain>
    </source>
</reference>
<dbReference type="WBParaSite" id="HCON_00170190-00001">
    <property type="protein sequence ID" value="HCON_00170190-00001"/>
    <property type="gene ID" value="HCON_00170190"/>
</dbReference>
<evidence type="ECO:0000256" key="1">
    <source>
        <dbReference type="SAM" id="MobiDB-lite"/>
    </source>
</evidence>
<dbReference type="PANTHER" id="PTHR21301:SF10">
    <property type="entry name" value="REVERSE TRANSCRIPTASE DOMAIN-CONTAINING PROTEIN"/>
    <property type="match status" value="1"/>
</dbReference>
<evidence type="ECO:0000313" key="3">
    <source>
        <dbReference type="WBParaSite" id="HCON_00170190-00001"/>
    </source>
</evidence>
<feature type="region of interest" description="Disordered" evidence="1">
    <location>
        <begin position="151"/>
        <end position="179"/>
    </location>
</feature>
<dbReference type="OrthoDB" id="10029313at2759"/>
<dbReference type="PANTHER" id="PTHR21301">
    <property type="entry name" value="REVERSE TRANSCRIPTASE"/>
    <property type="match status" value="1"/>
</dbReference>
<organism evidence="2 3">
    <name type="scientific">Haemonchus contortus</name>
    <name type="common">Barber pole worm</name>
    <dbReference type="NCBI Taxonomy" id="6289"/>
    <lineage>
        <taxon>Eukaryota</taxon>
        <taxon>Metazoa</taxon>
        <taxon>Ecdysozoa</taxon>
        <taxon>Nematoda</taxon>
        <taxon>Chromadorea</taxon>
        <taxon>Rhabditida</taxon>
        <taxon>Rhabditina</taxon>
        <taxon>Rhabditomorpha</taxon>
        <taxon>Strongyloidea</taxon>
        <taxon>Trichostrongylidae</taxon>
        <taxon>Haemonchus</taxon>
    </lineage>
</organism>
<protein>
    <submittedName>
        <fullName evidence="3">Reverse transcriptase domain-containing protein</fullName>
    </submittedName>
</protein>
<proteinExistence type="predicted"/>
<feature type="compositionally biased region" description="Polar residues" evidence="1">
    <location>
        <begin position="157"/>
        <end position="176"/>
    </location>
</feature>
<sequence length="534" mass="61828">MPRFKERRTWRLLQNVPPNVFRLVREALSLRQKVVLTRQSLLFLKRCKATEILPRFIQNKQLGSVCGLPDNHPRIKNIYRSLLNVVIREKEHLLYSMLLKCEAKEESCRRLLSEELWRRIEGESKRLCDLIRSDAKATLCAKYDSLRDAQRVRNSDNVHSSSNFNRSEQQSSQQPNILPEKARVTVVGDARIPSKAVDFLSLGPSFSLTQTINPLTVRKIVCGLQKFRDQLRTKARRDSQGQMVERLERTTPTPIPFPQSFYKESDPFPEADIKFRVLSAGVLNALDKFKREKRSNLTREQWEGFNEIRERIKRNELRLSVSDKGGEFVILPQSLDREITDRLHLADTTVYRNTTEKAFLMQTHKLSTLWVKVGKMAKLDERFIRRLKQENPTCPVFYSLIKTHKLSAENVQSLLPQAYKIRPIISCVDGPTDRISWFLNKIIGQLLVHIPSRLSNTGQFLDRLRACRPQRDCVVESFDVSALYTNVSNDEALQAVSEMLDQHERSVLTFGLSKAQIVALIKECLNCNIFKRVP</sequence>
<evidence type="ECO:0000313" key="2">
    <source>
        <dbReference type="Proteomes" id="UP000025227"/>
    </source>
</evidence>